<keyword evidence="11 18" id="KW-0413">Isomerase</keyword>
<keyword evidence="8 17" id="KW-0521">NADP</keyword>
<feature type="binding site" evidence="17">
    <location>
        <begin position="418"/>
        <end position="422"/>
    </location>
    <ligand>
        <name>AMP</name>
        <dbReference type="ChEBI" id="CHEBI:456215"/>
    </ligand>
</feature>
<dbReference type="PIRSF" id="PIRSF017184">
    <property type="entry name" value="Nnr"/>
    <property type="match status" value="1"/>
</dbReference>
<dbReference type="InterPro" id="IPR017953">
    <property type="entry name" value="Carbohydrate_kinase_pred_CS"/>
</dbReference>
<dbReference type="PROSITE" id="PS01050">
    <property type="entry name" value="YJEF_C_2"/>
    <property type="match status" value="1"/>
</dbReference>
<dbReference type="InterPro" id="IPR029056">
    <property type="entry name" value="Ribokinase-like"/>
</dbReference>
<accession>F2LTI4</accession>
<feature type="binding site" evidence="18">
    <location>
        <position position="59"/>
    </location>
    <ligand>
        <name>K(+)</name>
        <dbReference type="ChEBI" id="CHEBI:29103"/>
    </ligand>
</feature>
<comment type="similarity">
    <text evidence="18">Belongs to the NnrE/AIBP family.</text>
</comment>
<keyword evidence="6 17" id="KW-0547">Nucleotide-binding</keyword>
<evidence type="ECO:0000256" key="18">
    <source>
        <dbReference type="HAMAP-Rule" id="MF_01966"/>
    </source>
</evidence>
<feature type="binding site" evidence="18">
    <location>
        <position position="161"/>
    </location>
    <ligand>
        <name>(6S)-NADPHX</name>
        <dbReference type="ChEBI" id="CHEBI:64076"/>
    </ligand>
</feature>
<evidence type="ECO:0000256" key="16">
    <source>
        <dbReference type="ARBA" id="ARBA00049209"/>
    </source>
</evidence>
<dbReference type="InterPro" id="IPR000631">
    <property type="entry name" value="CARKD"/>
</dbReference>
<evidence type="ECO:0000256" key="8">
    <source>
        <dbReference type="ARBA" id="ARBA00022857"/>
    </source>
</evidence>
<feature type="domain" description="YjeF C-terminal" evidence="20">
    <location>
        <begin position="226"/>
        <end position="508"/>
    </location>
</feature>
<evidence type="ECO:0000313" key="23">
    <source>
        <dbReference type="Proteomes" id="UP000008139"/>
    </source>
</evidence>
<evidence type="ECO:0000256" key="14">
    <source>
        <dbReference type="ARBA" id="ARBA00025153"/>
    </source>
</evidence>
<reference evidence="23" key="2">
    <citation type="submission" date="2011-03" db="EMBL/GenBank/DDBJ databases">
        <title>The complete genome of Hippea maritima DSM 10411.</title>
        <authorList>
            <consortium name="US DOE Joint Genome Institute (JGI-PGF)"/>
            <person name="Lucas S."/>
            <person name="Copeland A."/>
            <person name="Lapidus A."/>
            <person name="Bruce D."/>
            <person name="Goodwin L."/>
            <person name="Pitluck S."/>
            <person name="Peters L."/>
            <person name="Kyrpides N."/>
            <person name="Mavromatis K."/>
            <person name="Pagani I."/>
            <person name="Ivanova N."/>
            <person name="Mikhailova N."/>
            <person name="Lu M."/>
            <person name="Detter J.C."/>
            <person name="Tapia R."/>
            <person name="Han C."/>
            <person name="Land M."/>
            <person name="Hauser L."/>
            <person name="Markowitz V."/>
            <person name="Cheng J.-F."/>
            <person name="Hugenholtz P."/>
            <person name="Woyke T."/>
            <person name="Wu D."/>
            <person name="Spring S."/>
            <person name="Schroeder M."/>
            <person name="Brambilla E."/>
            <person name="Klenk H.-P."/>
            <person name="Eisen J.A."/>
        </authorList>
    </citation>
    <scope>NUCLEOTIDE SEQUENCE [LARGE SCALE GENOMIC DNA]</scope>
    <source>
        <strain evidence="23">ATCC 700847 / DSM 10411 / MH2</strain>
    </source>
</reference>
<comment type="similarity">
    <text evidence="4 19">In the C-terminal section; belongs to the NnrD/CARKD family.</text>
</comment>
<proteinExistence type="inferred from homology"/>
<comment type="catalytic activity">
    <reaction evidence="15 17 19">
        <text>(6S)-NADHX + ADP = AMP + phosphate + NADH + H(+)</text>
        <dbReference type="Rhea" id="RHEA:32223"/>
        <dbReference type="ChEBI" id="CHEBI:15378"/>
        <dbReference type="ChEBI" id="CHEBI:43474"/>
        <dbReference type="ChEBI" id="CHEBI:57945"/>
        <dbReference type="ChEBI" id="CHEBI:64074"/>
        <dbReference type="ChEBI" id="CHEBI:456215"/>
        <dbReference type="ChEBI" id="CHEBI:456216"/>
        <dbReference type="EC" id="4.2.1.136"/>
    </reaction>
</comment>
<comment type="cofactor">
    <cofactor evidence="18 19">
        <name>K(+)</name>
        <dbReference type="ChEBI" id="CHEBI:29103"/>
    </cofactor>
    <text evidence="18 19">Binds 1 potassium ion per subunit.</text>
</comment>
<dbReference type="Gene3D" id="3.40.1190.20">
    <property type="match status" value="1"/>
</dbReference>
<evidence type="ECO:0000256" key="3">
    <source>
        <dbReference type="ARBA" id="ARBA00006001"/>
    </source>
</evidence>
<dbReference type="InterPro" id="IPR036652">
    <property type="entry name" value="YjeF_N_dom_sf"/>
</dbReference>
<dbReference type="GO" id="GO:0005524">
    <property type="term" value="F:ATP binding"/>
    <property type="evidence" value="ECO:0007669"/>
    <property type="project" value="UniProtKB-UniRule"/>
</dbReference>
<dbReference type="CDD" id="cd01171">
    <property type="entry name" value="YXKO-related"/>
    <property type="match status" value="1"/>
</dbReference>
<evidence type="ECO:0000256" key="5">
    <source>
        <dbReference type="ARBA" id="ARBA00022723"/>
    </source>
</evidence>
<dbReference type="InParanoid" id="F2LTI4"/>
<evidence type="ECO:0000256" key="6">
    <source>
        <dbReference type="ARBA" id="ARBA00022741"/>
    </source>
</evidence>
<feature type="binding site" evidence="18">
    <location>
        <begin position="58"/>
        <end position="62"/>
    </location>
    <ligand>
        <name>(6S)-NADPHX</name>
        <dbReference type="ChEBI" id="CHEBI:64076"/>
    </ligand>
</feature>
<sequence length="510" mass="55046">MKLSTAAQMREMDKKAIETGIPDIVLMENASIKSFYKILEYYGSIEGALVAAFVGAGNNGGDALAISRHLYNNGANVFVYMLIDEDKLNPSPKTNFDIVKNMGIDYKFVQNDDDFNEELIRECDIIIDGIFGTGLSRPVEGRFKRAIELINTSPAFIVSVDIPSGIKADTGEVMGVAVEADLTPTFALAKPGHFLYPGREYSGDVEVVDISTPRHVIDEFDPNFIALDKDEIYLDFRSPTAHKGNFGHLAVVGGSLGKSGAVIMASKAALKTGVGLVSAVVPKSINTAFESRLLEAMSYPADDESGFFSENSIDSVVEFVSDKSSICFGMGLGITESTKKLTEELLQINKPMVIDADGLNCLSFCVEKLKARKLPTILTPHPKEFSRLRGIQTKDVLKDRLNLAVEFAQEYGVYLVLKMADTLIATPDGKLYINTTGNQGLATGGSGDVLSGMIGAFLAEGYDALQAALNGVYLHGLAADLAIEGGITYESLTPSDVIDRINEAIRSVRE</sequence>
<comment type="subunit">
    <text evidence="17">Homotetramer.</text>
</comment>
<organism evidence="22 23">
    <name type="scientific">Hippea maritima (strain ATCC 700847 / DSM 10411 / MH2)</name>
    <dbReference type="NCBI Taxonomy" id="760142"/>
    <lineage>
        <taxon>Bacteria</taxon>
        <taxon>Pseudomonadati</taxon>
        <taxon>Campylobacterota</taxon>
        <taxon>Desulfurellia</taxon>
        <taxon>Desulfurellales</taxon>
        <taxon>Hippeaceae</taxon>
        <taxon>Hippea</taxon>
    </lineage>
</organism>
<comment type="similarity">
    <text evidence="3 19">In the N-terminal section; belongs to the NnrE/AIBP family.</text>
</comment>
<comment type="catalytic activity">
    <reaction evidence="16 17 19">
        <text>(6S)-NADPHX + ADP = AMP + phosphate + NADPH + H(+)</text>
        <dbReference type="Rhea" id="RHEA:32235"/>
        <dbReference type="ChEBI" id="CHEBI:15378"/>
        <dbReference type="ChEBI" id="CHEBI:43474"/>
        <dbReference type="ChEBI" id="CHEBI:57783"/>
        <dbReference type="ChEBI" id="CHEBI:64076"/>
        <dbReference type="ChEBI" id="CHEBI:456215"/>
        <dbReference type="ChEBI" id="CHEBI:456216"/>
        <dbReference type="EC" id="4.2.1.136"/>
    </reaction>
</comment>
<feature type="binding site" evidence="17">
    <location>
        <position position="447"/>
    </location>
    <ligand>
        <name>AMP</name>
        <dbReference type="ChEBI" id="CHEBI:456215"/>
    </ligand>
</feature>
<dbReference type="InterPro" id="IPR004443">
    <property type="entry name" value="YjeF_N_dom"/>
</dbReference>
<reference evidence="22 23" key="1">
    <citation type="journal article" date="2011" name="Stand. Genomic Sci.">
        <title>Complete genome sequence of the thermophilic sulfur-reducer Hippea maritima type strain (MH(2)).</title>
        <authorList>
            <person name="Huntemann M."/>
            <person name="Lu M."/>
            <person name="Nolan M."/>
            <person name="Lapidus A."/>
            <person name="Lucas S."/>
            <person name="Hammon N."/>
            <person name="Deshpande S."/>
            <person name="Cheng J.F."/>
            <person name="Tapia R."/>
            <person name="Han C."/>
            <person name="Goodwin L."/>
            <person name="Pitluck S."/>
            <person name="Liolios K."/>
            <person name="Pagani I."/>
            <person name="Ivanova N."/>
            <person name="Ovchinikova G."/>
            <person name="Pati A."/>
            <person name="Chen A."/>
            <person name="Palaniappan K."/>
            <person name="Land M."/>
            <person name="Hauser L."/>
            <person name="Jeffries C.D."/>
            <person name="Detter J.C."/>
            <person name="Brambilla E.M."/>
            <person name="Rohde M."/>
            <person name="Spring S."/>
            <person name="Goker M."/>
            <person name="Woyke T."/>
            <person name="Bristow J."/>
            <person name="Eisen J.A."/>
            <person name="Markowitz V."/>
            <person name="Hugenholtz P."/>
            <person name="Kyrpides N.C."/>
            <person name="Klenk H.P."/>
            <person name="Mavromatis K."/>
        </authorList>
    </citation>
    <scope>NUCLEOTIDE SEQUENCE [LARGE SCALE GENOMIC DNA]</scope>
    <source>
        <strain evidence="23">ATCC 700847 / DSM 10411 / MH2</strain>
    </source>
</reference>
<evidence type="ECO:0000313" key="22">
    <source>
        <dbReference type="EMBL" id="AEA33309.1"/>
    </source>
</evidence>
<dbReference type="eggNOG" id="COG0062">
    <property type="taxonomic scope" value="Bacteria"/>
</dbReference>
<evidence type="ECO:0000256" key="10">
    <source>
        <dbReference type="ARBA" id="ARBA00023027"/>
    </source>
</evidence>
<dbReference type="InterPro" id="IPR030677">
    <property type="entry name" value="Nnr"/>
</dbReference>
<feature type="binding site" evidence="18">
    <location>
        <position position="164"/>
    </location>
    <ligand>
        <name>K(+)</name>
        <dbReference type="ChEBI" id="CHEBI:29103"/>
    </ligand>
</feature>
<evidence type="ECO:0000256" key="1">
    <source>
        <dbReference type="ARBA" id="ARBA00000013"/>
    </source>
</evidence>
<evidence type="ECO:0000256" key="11">
    <source>
        <dbReference type="ARBA" id="ARBA00023235"/>
    </source>
</evidence>
<feature type="binding site" evidence="18">
    <location>
        <position position="128"/>
    </location>
    <ligand>
        <name>K(+)</name>
        <dbReference type="ChEBI" id="CHEBI:29103"/>
    </ligand>
</feature>
<evidence type="ECO:0000256" key="4">
    <source>
        <dbReference type="ARBA" id="ARBA00009524"/>
    </source>
</evidence>
<dbReference type="GO" id="GO:0110051">
    <property type="term" value="P:metabolite repair"/>
    <property type="evidence" value="ECO:0007669"/>
    <property type="project" value="TreeGrafter"/>
</dbReference>
<dbReference type="eggNOG" id="COG0063">
    <property type="taxonomic scope" value="Bacteria"/>
</dbReference>
<evidence type="ECO:0000259" key="21">
    <source>
        <dbReference type="PROSITE" id="PS51385"/>
    </source>
</evidence>
<comment type="similarity">
    <text evidence="17">Belongs to the NnrD/CARKD family.</text>
</comment>
<dbReference type="NCBIfam" id="TIGR00196">
    <property type="entry name" value="yjeF_cterm"/>
    <property type="match status" value="1"/>
</dbReference>
<comment type="caution">
    <text evidence="18">Lacks conserved residue(s) required for the propagation of feature annotation.</text>
</comment>
<feature type="binding site" evidence="17">
    <location>
        <position position="448"/>
    </location>
    <ligand>
        <name>(6S)-NADPHX</name>
        <dbReference type="ChEBI" id="CHEBI:64076"/>
    </ligand>
</feature>
<evidence type="ECO:0000256" key="15">
    <source>
        <dbReference type="ARBA" id="ARBA00048238"/>
    </source>
</evidence>
<dbReference type="FunCoup" id="F2LTI4">
    <property type="interactions" value="243"/>
</dbReference>
<evidence type="ECO:0000256" key="7">
    <source>
        <dbReference type="ARBA" id="ARBA00022840"/>
    </source>
</evidence>
<comment type="catalytic activity">
    <reaction evidence="2 18 19">
        <text>(6R)-NADPHX = (6S)-NADPHX</text>
        <dbReference type="Rhea" id="RHEA:32227"/>
        <dbReference type="ChEBI" id="CHEBI:64076"/>
        <dbReference type="ChEBI" id="CHEBI:64077"/>
        <dbReference type="EC" id="5.1.99.6"/>
    </reaction>
</comment>
<dbReference type="EC" id="5.1.99.6" evidence="19"/>
<dbReference type="Proteomes" id="UP000008139">
    <property type="component" value="Chromosome"/>
</dbReference>
<feature type="binding site" evidence="17">
    <location>
        <position position="331"/>
    </location>
    <ligand>
        <name>(6S)-NADPHX</name>
        <dbReference type="ChEBI" id="CHEBI:64076"/>
    </ligand>
</feature>
<dbReference type="RefSeq" id="WP_013681353.1">
    <property type="nucleotide sequence ID" value="NC_015318.1"/>
</dbReference>
<dbReference type="Pfam" id="PF03853">
    <property type="entry name" value="YjeF_N"/>
    <property type="match status" value="1"/>
</dbReference>
<comment type="function">
    <text evidence="17">Catalyzes the dehydration of the S-form of NAD(P)HX at the expense of ADP, which is converted to AMP. Together with NAD(P)HX epimerase, which catalyzes the epimerization of the S- and R-forms, the enzyme allows the repair of both epimers of NAD(P)HX, a damaged form of NAD(P)H that is a result of enzymatic or heat-dependent hydration.</text>
</comment>
<gene>
    <name evidence="18" type="primary">nnrE</name>
    <name evidence="17" type="synonym">nnrD</name>
    <name evidence="22" type="ordered locus">Hipma_0332</name>
</gene>
<comment type="function">
    <text evidence="18">Catalyzes the epimerization of the S- and R-forms of NAD(P)HX, a damaged form of NAD(P)H that is a result of enzymatic or heat-dependent hydration. This is a prerequisite for the S-specific NAD(P)H-hydrate dehydratase to allow the repair of both epimers of NAD(P)HX.</text>
</comment>
<protein>
    <recommendedName>
        <fullName evidence="19">Bifunctional NAD(P)H-hydrate repair enzyme</fullName>
    </recommendedName>
    <alternativeName>
        <fullName evidence="19">Nicotinamide nucleotide repair protein</fullName>
    </alternativeName>
    <domain>
        <recommendedName>
            <fullName evidence="19">ADP-dependent (S)-NAD(P)H-hydrate dehydratase</fullName>
            <ecNumber evidence="19">4.2.1.136</ecNumber>
        </recommendedName>
        <alternativeName>
            <fullName evidence="19">ADP-dependent NAD(P)HX dehydratase</fullName>
        </alternativeName>
    </domain>
    <domain>
        <recommendedName>
            <fullName evidence="19">NAD(P)H-hydrate epimerase</fullName>
            <ecNumber evidence="19">5.1.99.6</ecNumber>
        </recommendedName>
    </domain>
</protein>
<dbReference type="STRING" id="760142.Hipma_0332"/>
<dbReference type="SUPFAM" id="SSF53613">
    <property type="entry name" value="Ribokinase-like"/>
    <property type="match status" value="1"/>
</dbReference>
<keyword evidence="12 17" id="KW-0456">Lyase</keyword>
<dbReference type="HOGENOM" id="CLU_024853_4_1_7"/>
<dbReference type="KEGG" id="hmr:Hipma_0332"/>
<dbReference type="NCBIfam" id="TIGR00197">
    <property type="entry name" value="yjeF_nterm"/>
    <property type="match status" value="1"/>
</dbReference>
<comment type="cofactor">
    <cofactor evidence="17">
        <name>Mg(2+)</name>
        <dbReference type="ChEBI" id="CHEBI:18420"/>
    </cofactor>
</comment>
<dbReference type="EC" id="4.2.1.136" evidence="19"/>
<keyword evidence="9 18" id="KW-0630">Potassium</keyword>
<dbReference type="GO" id="GO:0052855">
    <property type="term" value="F:ADP-dependent NAD(P)H-hydrate dehydratase activity"/>
    <property type="evidence" value="ECO:0007669"/>
    <property type="project" value="UniProtKB-UniRule"/>
</dbReference>
<dbReference type="HAMAP" id="MF_01965">
    <property type="entry name" value="NADHX_dehydratase"/>
    <property type="match status" value="1"/>
</dbReference>
<feature type="binding site" evidence="17">
    <location>
        <position position="261"/>
    </location>
    <ligand>
        <name>(6S)-NADPHX</name>
        <dbReference type="ChEBI" id="CHEBI:64076"/>
    </ligand>
</feature>
<name>F2LTI4_HIPMA</name>
<dbReference type="AlphaFoldDB" id="F2LTI4"/>
<dbReference type="Gene3D" id="3.40.50.10260">
    <property type="entry name" value="YjeF N-terminal domain"/>
    <property type="match status" value="1"/>
</dbReference>
<keyword evidence="7 17" id="KW-0067">ATP-binding</keyword>
<evidence type="ECO:0000259" key="20">
    <source>
        <dbReference type="PROSITE" id="PS51383"/>
    </source>
</evidence>
<evidence type="ECO:0000256" key="13">
    <source>
        <dbReference type="ARBA" id="ARBA00023268"/>
    </source>
</evidence>
<evidence type="ECO:0000256" key="9">
    <source>
        <dbReference type="ARBA" id="ARBA00022958"/>
    </source>
</evidence>
<comment type="catalytic activity">
    <reaction evidence="1 18 19">
        <text>(6R)-NADHX = (6S)-NADHX</text>
        <dbReference type="Rhea" id="RHEA:32215"/>
        <dbReference type="ChEBI" id="CHEBI:64074"/>
        <dbReference type="ChEBI" id="CHEBI:64075"/>
        <dbReference type="EC" id="5.1.99.6"/>
    </reaction>
</comment>
<dbReference type="GO" id="GO:0052856">
    <property type="term" value="F:NAD(P)HX epimerase activity"/>
    <property type="evidence" value="ECO:0007669"/>
    <property type="project" value="UniProtKB-UniRule"/>
</dbReference>
<evidence type="ECO:0000256" key="2">
    <source>
        <dbReference type="ARBA" id="ARBA00000909"/>
    </source>
</evidence>
<keyword evidence="23" id="KW-1185">Reference proteome</keyword>
<dbReference type="PANTHER" id="PTHR12592:SF0">
    <property type="entry name" value="ATP-DEPENDENT (S)-NAD(P)H-HYDRATE DEHYDRATASE"/>
    <property type="match status" value="1"/>
</dbReference>
<dbReference type="Pfam" id="PF01256">
    <property type="entry name" value="Carb_kinase"/>
    <property type="match status" value="1"/>
</dbReference>
<keyword evidence="10 17" id="KW-0520">NAD</keyword>
<dbReference type="PROSITE" id="PS51385">
    <property type="entry name" value="YJEF_N"/>
    <property type="match status" value="1"/>
</dbReference>
<dbReference type="HAMAP" id="MF_01966">
    <property type="entry name" value="NADHX_epimerase"/>
    <property type="match status" value="1"/>
</dbReference>
<dbReference type="GO" id="GO:0046872">
    <property type="term" value="F:metal ion binding"/>
    <property type="evidence" value="ECO:0007669"/>
    <property type="project" value="UniProtKB-UniRule"/>
</dbReference>
<evidence type="ECO:0000256" key="17">
    <source>
        <dbReference type="HAMAP-Rule" id="MF_01965"/>
    </source>
</evidence>
<keyword evidence="5 18" id="KW-0479">Metal-binding</keyword>
<dbReference type="SUPFAM" id="SSF64153">
    <property type="entry name" value="YjeF N-terminal domain-like"/>
    <property type="match status" value="1"/>
</dbReference>
<dbReference type="PANTHER" id="PTHR12592">
    <property type="entry name" value="ATP-DEPENDENT (S)-NAD(P)H-HYDRATE DEHYDRATASE FAMILY MEMBER"/>
    <property type="match status" value="1"/>
</dbReference>
<dbReference type="EMBL" id="CP002606">
    <property type="protein sequence ID" value="AEA33309.1"/>
    <property type="molecule type" value="Genomic_DNA"/>
</dbReference>
<keyword evidence="13" id="KW-0511">Multifunctional enzyme</keyword>
<dbReference type="PROSITE" id="PS51383">
    <property type="entry name" value="YJEF_C_3"/>
    <property type="match status" value="1"/>
</dbReference>
<feature type="binding site" evidence="17">
    <location>
        <position position="381"/>
    </location>
    <ligand>
        <name>(6S)-NADPHX</name>
        <dbReference type="ChEBI" id="CHEBI:64076"/>
    </ligand>
</feature>
<dbReference type="OrthoDB" id="9806925at2"/>
<comment type="function">
    <text evidence="14 19">Bifunctional enzyme that catalyzes the epimerization of the S- and R-forms of NAD(P)HX and the dehydration of the S-form of NAD(P)HX at the expense of ADP, which is converted to AMP. This allows the repair of both epimers of NAD(P)HX, a damaged form of NAD(P)H that is a result of enzymatic or heat-dependent hydration.</text>
</comment>
<feature type="binding site" evidence="18">
    <location>
        <begin position="132"/>
        <end position="138"/>
    </location>
    <ligand>
        <name>(6S)-NADPHX</name>
        <dbReference type="ChEBI" id="CHEBI:64076"/>
    </ligand>
</feature>
<dbReference type="GO" id="GO:0046496">
    <property type="term" value="P:nicotinamide nucleotide metabolic process"/>
    <property type="evidence" value="ECO:0007669"/>
    <property type="project" value="UniProtKB-UniRule"/>
</dbReference>
<feature type="domain" description="YjeF N-terminal" evidence="21">
    <location>
        <begin position="9"/>
        <end position="218"/>
    </location>
</feature>
<evidence type="ECO:0000256" key="19">
    <source>
        <dbReference type="PIRNR" id="PIRNR017184"/>
    </source>
</evidence>
<evidence type="ECO:0000256" key="12">
    <source>
        <dbReference type="ARBA" id="ARBA00023239"/>
    </source>
</evidence>